<evidence type="ECO:0000313" key="1">
    <source>
        <dbReference type="EMBL" id="MDP0397689.1"/>
    </source>
</evidence>
<organism evidence="1 2">
    <name type="scientific">Tsukamurella strandjordii</name>
    <dbReference type="NCBI Taxonomy" id="147577"/>
    <lineage>
        <taxon>Bacteria</taxon>
        <taxon>Bacillati</taxon>
        <taxon>Actinomycetota</taxon>
        <taxon>Actinomycetes</taxon>
        <taxon>Mycobacteriales</taxon>
        <taxon>Tsukamurellaceae</taxon>
        <taxon>Tsukamurella</taxon>
    </lineage>
</organism>
<name>A0AA90SGH2_9ACTN</name>
<protein>
    <submittedName>
        <fullName evidence="1">DUF4192 domain-containing protein</fullName>
    </submittedName>
</protein>
<sequence>MTTFRSSHALPIDSVGELLAAVPAFLGFVPERSVVLLVHDEVTGRIGATARTDLGLTRAGTLRVDCGRHIGHALAILRTQGTDRVYCVVVDDRRLTKAIPALVSSLEGHLRAPTSLDTDIVLADLFFATTLGDGARWLCRHGESGRIADPRTSPAALAAAMEGRPVRSSRAELVALVAQSGPGIGLDECIGVAEAETGGDPTELLGALLAAIMTSAALSDADVALLGGALLDVRVRDAAFGLSLTVVADEARALFAELARRLTQTPRAAAATLVAASAYTRGDGPLTGIALDAALAADRGYRAARLLARAFEGGLSPRALAAAAESGEHVARTLGIALPPRDTEFPLAG</sequence>
<dbReference type="AlphaFoldDB" id="A0AA90SGH2"/>
<gene>
    <name evidence="1" type="ORF">Q7X28_07105</name>
</gene>
<dbReference type="EMBL" id="JAUTIX010000002">
    <property type="protein sequence ID" value="MDP0397689.1"/>
    <property type="molecule type" value="Genomic_DNA"/>
</dbReference>
<dbReference type="InterPro" id="IPR025447">
    <property type="entry name" value="DUF4192"/>
</dbReference>
<proteinExistence type="predicted"/>
<evidence type="ECO:0000313" key="2">
    <source>
        <dbReference type="Proteomes" id="UP001178281"/>
    </source>
</evidence>
<dbReference type="RefSeq" id="WP_305110803.1">
    <property type="nucleotide sequence ID" value="NZ_JAUTIX010000002.1"/>
</dbReference>
<dbReference type="Pfam" id="PF13830">
    <property type="entry name" value="DUF4192"/>
    <property type="match status" value="1"/>
</dbReference>
<accession>A0AA90SGH2</accession>
<keyword evidence="2" id="KW-1185">Reference proteome</keyword>
<comment type="caution">
    <text evidence="1">The sequence shown here is derived from an EMBL/GenBank/DDBJ whole genome shotgun (WGS) entry which is preliminary data.</text>
</comment>
<dbReference type="Proteomes" id="UP001178281">
    <property type="component" value="Unassembled WGS sequence"/>
</dbReference>
<reference evidence="1" key="1">
    <citation type="submission" date="2023-08" db="EMBL/GenBank/DDBJ databases">
        <title>The draft genome of Tsukamurella strandjordii strain 050030.</title>
        <authorList>
            <person name="Zhao F."/>
            <person name="Feng Y."/>
            <person name="Zong Z."/>
        </authorList>
    </citation>
    <scope>NUCLEOTIDE SEQUENCE</scope>
    <source>
        <strain evidence="1">050030</strain>
    </source>
</reference>